<reference evidence="3" key="1">
    <citation type="journal article" date="2019" name="Int. J. Syst. Evol. Microbiol.">
        <title>The Global Catalogue of Microorganisms (GCM) 10K type strain sequencing project: providing services to taxonomists for standard genome sequencing and annotation.</title>
        <authorList>
            <consortium name="The Broad Institute Genomics Platform"/>
            <consortium name="The Broad Institute Genome Sequencing Center for Infectious Disease"/>
            <person name="Wu L."/>
            <person name="Ma J."/>
        </authorList>
    </citation>
    <scope>NUCLEOTIDE SEQUENCE [LARGE SCALE GENOMIC DNA]</scope>
    <source>
        <strain evidence="3">KCTC 42280</strain>
    </source>
</reference>
<proteinExistence type="predicted"/>
<keyword evidence="3" id="KW-1185">Reference proteome</keyword>
<comment type="caution">
    <text evidence="2">The sequence shown here is derived from an EMBL/GenBank/DDBJ whole genome shotgun (WGS) entry which is preliminary data.</text>
</comment>
<accession>A0ABQ3GTR5</accession>
<keyword evidence="1" id="KW-1133">Transmembrane helix</keyword>
<keyword evidence="1" id="KW-0812">Transmembrane</keyword>
<organism evidence="2 3">
    <name type="scientific">Psychrobacter glaciei</name>
    <dbReference type="NCBI Taxonomy" id="619771"/>
    <lineage>
        <taxon>Bacteria</taxon>
        <taxon>Pseudomonadati</taxon>
        <taxon>Pseudomonadota</taxon>
        <taxon>Gammaproteobacteria</taxon>
        <taxon>Moraxellales</taxon>
        <taxon>Moraxellaceae</taxon>
        <taxon>Psychrobacter</taxon>
    </lineage>
</organism>
<dbReference type="Proteomes" id="UP000610203">
    <property type="component" value="Unassembled WGS sequence"/>
</dbReference>
<evidence type="ECO:0000256" key="1">
    <source>
        <dbReference type="SAM" id="Phobius"/>
    </source>
</evidence>
<sequence>MSTLKRNIIITIMIITVLIATAITLIIVNVSAISDPYKNELGFDQSTFVGQWPFTAESMVIRCDEINDKSIVSIITLSGERYILNADSNTDIDKPPMKTLSAKDTIWRDTETDTETDKNYLSPADAKVSKDDIIDAGLKLCTKA</sequence>
<evidence type="ECO:0008006" key="4">
    <source>
        <dbReference type="Google" id="ProtNLM"/>
    </source>
</evidence>
<name>A0ABQ3GTR5_9GAMM</name>
<evidence type="ECO:0000313" key="2">
    <source>
        <dbReference type="EMBL" id="GHD34724.1"/>
    </source>
</evidence>
<protein>
    <recommendedName>
        <fullName evidence="4">DUF2511 domain-containing protein</fullName>
    </recommendedName>
</protein>
<gene>
    <name evidence="2" type="ORF">GCM10016272_20040</name>
</gene>
<dbReference type="RefSeq" id="WP_189585419.1">
    <property type="nucleotide sequence ID" value="NZ_BMZR01000004.1"/>
</dbReference>
<keyword evidence="1" id="KW-0472">Membrane</keyword>
<dbReference type="EMBL" id="BMZR01000004">
    <property type="protein sequence ID" value="GHD34724.1"/>
    <property type="molecule type" value="Genomic_DNA"/>
</dbReference>
<evidence type="ECO:0000313" key="3">
    <source>
        <dbReference type="Proteomes" id="UP000610203"/>
    </source>
</evidence>
<feature type="transmembrane region" description="Helical" evidence="1">
    <location>
        <begin position="7"/>
        <end position="28"/>
    </location>
</feature>